<evidence type="ECO:0000259" key="2">
    <source>
        <dbReference type="Pfam" id="PF11887"/>
    </source>
</evidence>
<keyword evidence="4" id="KW-1185">Reference proteome</keyword>
<proteinExistence type="predicted"/>
<organism evidence="3 4">
    <name type="scientific">Nocardioides fonticola</name>
    <dbReference type="NCBI Taxonomy" id="450363"/>
    <lineage>
        <taxon>Bacteria</taxon>
        <taxon>Bacillati</taxon>
        <taxon>Actinomycetota</taxon>
        <taxon>Actinomycetes</taxon>
        <taxon>Propionibacteriales</taxon>
        <taxon>Nocardioidaceae</taxon>
        <taxon>Nocardioides</taxon>
    </lineage>
</organism>
<dbReference type="PANTHER" id="PTHR33371:SF19">
    <property type="entry name" value="MCE-FAMILY PROTEIN MCE4A"/>
    <property type="match status" value="1"/>
</dbReference>
<dbReference type="InterPro" id="IPR003399">
    <property type="entry name" value="Mce/MlaD"/>
</dbReference>
<dbReference type="InterPro" id="IPR024516">
    <property type="entry name" value="Mce_C"/>
</dbReference>
<accession>A0ABP7XIP7</accession>
<sequence length="401" mass="42374">MSTPRRAARPPASDRTRLQVRGLGAVVALALLVGLGVAVQQRTFDDSVLIEVRADRAGLLLEPGADVALRNVTIGKVDSVRREGDDAVIGLRLEPTYARQLSTDASADIVSPTLLGPKYVDLTPGSGSAGGLQDGDVIAADRVQVEANAAFEDLVDVLDTVRPASLNTALGALSTTLDGRGTQLGDYLTQAADYFDRFNSVLPTMERDLRTTGDVADIYAGIAPQLLRILDSTSRTGATVTQQTKALSALLGALEETSDTTRAYLATNAVPLDQALALLRPTTTTLARYAPFFPCLFASLNQERIAEEPASGGRYPGLWVHLTVVPGADGYDRQKNLPVVRADVPGCLGGPIGPNGHYRPTGFDDGSPNLDDTDAPVTLQDADSLYLELFGTRIGVPGVPR</sequence>
<protein>
    <submittedName>
        <fullName evidence="3">MCE family protein</fullName>
    </submittedName>
</protein>
<evidence type="ECO:0000259" key="1">
    <source>
        <dbReference type="Pfam" id="PF02470"/>
    </source>
</evidence>
<dbReference type="InterPro" id="IPR052336">
    <property type="entry name" value="MlaD_Phospholipid_Transporter"/>
</dbReference>
<gene>
    <name evidence="3" type="ORF">GCM10022215_14570</name>
</gene>
<feature type="domain" description="Mce/MlaD" evidence="1">
    <location>
        <begin position="49"/>
        <end position="125"/>
    </location>
</feature>
<evidence type="ECO:0000313" key="4">
    <source>
        <dbReference type="Proteomes" id="UP001501495"/>
    </source>
</evidence>
<dbReference type="InterPro" id="IPR005693">
    <property type="entry name" value="Mce"/>
</dbReference>
<name>A0ABP7XIP7_9ACTN</name>
<dbReference type="EMBL" id="BAAAZH010000011">
    <property type="protein sequence ID" value="GAA4115610.1"/>
    <property type="molecule type" value="Genomic_DNA"/>
</dbReference>
<feature type="domain" description="Mammalian cell entry C-terminal" evidence="2">
    <location>
        <begin position="130"/>
        <end position="343"/>
    </location>
</feature>
<comment type="caution">
    <text evidence="3">The sequence shown here is derived from an EMBL/GenBank/DDBJ whole genome shotgun (WGS) entry which is preliminary data.</text>
</comment>
<dbReference type="Pfam" id="PF11887">
    <property type="entry name" value="Mce4_CUP1"/>
    <property type="match status" value="1"/>
</dbReference>
<dbReference type="PANTHER" id="PTHR33371">
    <property type="entry name" value="INTERMEMBRANE PHOSPHOLIPID TRANSPORT SYSTEM BINDING PROTEIN MLAD-RELATED"/>
    <property type="match status" value="1"/>
</dbReference>
<dbReference type="Pfam" id="PF02470">
    <property type="entry name" value="MlaD"/>
    <property type="match status" value="1"/>
</dbReference>
<dbReference type="NCBIfam" id="TIGR00996">
    <property type="entry name" value="Mtu_fam_mce"/>
    <property type="match status" value="1"/>
</dbReference>
<dbReference type="Proteomes" id="UP001501495">
    <property type="component" value="Unassembled WGS sequence"/>
</dbReference>
<evidence type="ECO:0000313" key="3">
    <source>
        <dbReference type="EMBL" id="GAA4115610.1"/>
    </source>
</evidence>
<dbReference type="RefSeq" id="WP_344732634.1">
    <property type="nucleotide sequence ID" value="NZ_BAAAZH010000011.1"/>
</dbReference>
<reference evidence="4" key="1">
    <citation type="journal article" date="2019" name="Int. J. Syst. Evol. Microbiol.">
        <title>The Global Catalogue of Microorganisms (GCM) 10K type strain sequencing project: providing services to taxonomists for standard genome sequencing and annotation.</title>
        <authorList>
            <consortium name="The Broad Institute Genomics Platform"/>
            <consortium name="The Broad Institute Genome Sequencing Center for Infectious Disease"/>
            <person name="Wu L."/>
            <person name="Ma J."/>
        </authorList>
    </citation>
    <scope>NUCLEOTIDE SEQUENCE [LARGE SCALE GENOMIC DNA]</scope>
    <source>
        <strain evidence="4">JCM 16703</strain>
    </source>
</reference>